<dbReference type="PANTHER" id="PTHR11941:SF54">
    <property type="entry name" value="ENOYL-COA HYDRATASE, MITOCHONDRIAL"/>
    <property type="match status" value="1"/>
</dbReference>
<dbReference type="RefSeq" id="WP_129469231.1">
    <property type="nucleotide sequence ID" value="NZ_SAWZ01000001.1"/>
</dbReference>
<dbReference type="InterPro" id="IPR029045">
    <property type="entry name" value="ClpP/crotonase-like_dom_sf"/>
</dbReference>
<gene>
    <name evidence="3" type="ORF">EPA99_00455</name>
</gene>
<organism evidence="3 4">
    <name type="scientific">Pseudoxanthomonas composti</name>
    <dbReference type="NCBI Taxonomy" id="2137479"/>
    <lineage>
        <taxon>Bacteria</taxon>
        <taxon>Pseudomonadati</taxon>
        <taxon>Pseudomonadota</taxon>
        <taxon>Gammaproteobacteria</taxon>
        <taxon>Lysobacterales</taxon>
        <taxon>Lysobacteraceae</taxon>
        <taxon>Pseudoxanthomonas</taxon>
    </lineage>
</organism>
<dbReference type="Pfam" id="PF00378">
    <property type="entry name" value="ECH_1"/>
    <property type="match status" value="1"/>
</dbReference>
<comment type="similarity">
    <text evidence="1 2">Belongs to the enoyl-CoA hydratase/isomerase family.</text>
</comment>
<evidence type="ECO:0000256" key="1">
    <source>
        <dbReference type="ARBA" id="ARBA00005254"/>
    </source>
</evidence>
<dbReference type="PROSITE" id="PS00166">
    <property type="entry name" value="ENOYL_COA_HYDRATASE"/>
    <property type="match status" value="1"/>
</dbReference>
<reference evidence="3 4" key="1">
    <citation type="submission" date="2019-01" db="EMBL/GenBank/DDBJ databases">
        <title>Pseudoxanthomonas composti sp. nov., isolated from compost.</title>
        <authorList>
            <person name="Yang G."/>
        </authorList>
    </citation>
    <scope>NUCLEOTIDE SEQUENCE [LARGE SCALE GENOMIC DNA]</scope>
    <source>
        <strain evidence="3 4">GSS15</strain>
    </source>
</reference>
<proteinExistence type="inferred from homology"/>
<dbReference type="AlphaFoldDB" id="A0A4V1N1H7"/>
<evidence type="ECO:0000313" key="4">
    <source>
        <dbReference type="Proteomes" id="UP000289784"/>
    </source>
</evidence>
<name>A0A4V1N1H7_9GAMM</name>
<dbReference type="GO" id="GO:0016853">
    <property type="term" value="F:isomerase activity"/>
    <property type="evidence" value="ECO:0007669"/>
    <property type="project" value="UniProtKB-KW"/>
</dbReference>
<evidence type="ECO:0000256" key="2">
    <source>
        <dbReference type="RuleBase" id="RU003707"/>
    </source>
</evidence>
<protein>
    <submittedName>
        <fullName evidence="3">Enoyl-CoA hydratase/isomerase family protein</fullName>
    </submittedName>
</protein>
<dbReference type="PANTHER" id="PTHR11941">
    <property type="entry name" value="ENOYL-COA HYDRATASE-RELATED"/>
    <property type="match status" value="1"/>
</dbReference>
<dbReference type="OrthoDB" id="8640486at2"/>
<dbReference type="EMBL" id="SAWZ01000001">
    <property type="protein sequence ID" value="RXR08338.1"/>
    <property type="molecule type" value="Genomic_DNA"/>
</dbReference>
<dbReference type="Proteomes" id="UP000289784">
    <property type="component" value="Unassembled WGS sequence"/>
</dbReference>
<comment type="caution">
    <text evidence="3">The sequence shown here is derived from an EMBL/GenBank/DDBJ whole genome shotgun (WGS) entry which is preliminary data.</text>
</comment>
<dbReference type="CDD" id="cd06558">
    <property type="entry name" value="crotonase-like"/>
    <property type="match status" value="1"/>
</dbReference>
<sequence length="259" mass="27856">MSLIELHDHTHGVRELRMARAPVNALDAALCQALVDALAQAATDGARGVVLSGAPGIFSGGMDVPWLLSLGRDQAAVLDAWEAFFRLVRALADAPMPVVAALTGHAPAGGCVLALCCDYRVMAASPEASKPFTIGLNETQVGLVAPEGIQRLLRRAVGEHRAAWLLMRGELVSAEHAHRIGLVDALVELVEVVPQSVEWLQALLARPAAAMLRTRQIARATLIQAVQPELIELERFVQAWTAEETQQALQAMVARVRKR</sequence>
<keyword evidence="3" id="KW-0413">Isomerase</keyword>
<dbReference type="InterPro" id="IPR018376">
    <property type="entry name" value="Enoyl-CoA_hyd/isom_CS"/>
</dbReference>
<evidence type="ECO:0000313" key="3">
    <source>
        <dbReference type="EMBL" id="RXR08338.1"/>
    </source>
</evidence>
<accession>A0A4V1N1H7</accession>
<dbReference type="Gene3D" id="3.90.226.10">
    <property type="entry name" value="2-enoyl-CoA Hydratase, Chain A, domain 1"/>
    <property type="match status" value="1"/>
</dbReference>
<dbReference type="SUPFAM" id="SSF52096">
    <property type="entry name" value="ClpP/crotonase"/>
    <property type="match status" value="1"/>
</dbReference>
<dbReference type="InterPro" id="IPR001753">
    <property type="entry name" value="Enoyl-CoA_hydra/iso"/>
</dbReference>
<dbReference type="GO" id="GO:0006635">
    <property type="term" value="P:fatty acid beta-oxidation"/>
    <property type="evidence" value="ECO:0007669"/>
    <property type="project" value="TreeGrafter"/>
</dbReference>
<keyword evidence="4" id="KW-1185">Reference proteome</keyword>